<dbReference type="GO" id="GO:0006310">
    <property type="term" value="P:DNA recombination"/>
    <property type="evidence" value="ECO:0007669"/>
    <property type="project" value="UniProtKB-KW"/>
</dbReference>
<dbReference type="Proteomes" id="UP000318380">
    <property type="component" value="Unassembled WGS sequence"/>
</dbReference>
<dbReference type="Pfam" id="PF00589">
    <property type="entry name" value="Phage_integrase"/>
    <property type="match status" value="1"/>
</dbReference>
<keyword evidence="7" id="KW-1185">Reference proteome</keyword>
<name>A0A561BRW2_9ACTN</name>
<evidence type="ECO:0000313" key="6">
    <source>
        <dbReference type="EMBL" id="TWD81640.1"/>
    </source>
</evidence>
<dbReference type="CDD" id="cd01189">
    <property type="entry name" value="INT_ICEBs1_C_like"/>
    <property type="match status" value="1"/>
</dbReference>
<dbReference type="PANTHER" id="PTHR30349:SF41">
    <property type="entry name" value="INTEGRASE_RECOMBINASE PROTEIN MJ0367-RELATED"/>
    <property type="match status" value="1"/>
</dbReference>
<dbReference type="InterPro" id="IPR002104">
    <property type="entry name" value="Integrase_catalytic"/>
</dbReference>
<dbReference type="PANTHER" id="PTHR30349">
    <property type="entry name" value="PHAGE INTEGRASE-RELATED"/>
    <property type="match status" value="1"/>
</dbReference>
<comment type="similarity">
    <text evidence="1">Belongs to the 'phage' integrase family.</text>
</comment>
<keyword evidence="3" id="KW-0233">DNA recombination</keyword>
<feature type="domain" description="Tyr recombinase" evidence="5">
    <location>
        <begin position="205"/>
        <end position="405"/>
    </location>
</feature>
<accession>A0A561BRW2</accession>
<evidence type="ECO:0000256" key="1">
    <source>
        <dbReference type="ARBA" id="ARBA00008857"/>
    </source>
</evidence>
<feature type="region of interest" description="Disordered" evidence="4">
    <location>
        <begin position="1"/>
        <end position="20"/>
    </location>
</feature>
<comment type="caution">
    <text evidence="6">The sequence shown here is derived from an EMBL/GenBank/DDBJ whole genome shotgun (WGS) entry which is preliminary data.</text>
</comment>
<proteinExistence type="inferred from homology"/>
<dbReference type="InterPro" id="IPR011010">
    <property type="entry name" value="DNA_brk_join_enz"/>
</dbReference>
<dbReference type="AlphaFoldDB" id="A0A561BRW2"/>
<dbReference type="InterPro" id="IPR050090">
    <property type="entry name" value="Tyrosine_recombinase_XerCD"/>
</dbReference>
<sequence>MYAGVDPVTGKDSYLSESTRDEKKIPEIRSRLLAKVDRQRNAATKATLAYTLDAWMEVHEAGESTLDDYRALIERTIAPALGDVPVSKIGAHALERFYAQLRRCRARCNGKPFVEHRAADPHECRSVQHRWRPGRPSAKSQAEHDCVVAQCKVVECADHVCKPLSAATVRKVHFIISGALAAATRWDWIASNPATEAKKPKQTAPQPKPPTSEEAVRIVAAAWDQDEDWGMLIWLKMVTGARRGELLALRWQDVHLGEGVLEIRRSFTQRRGKAREKDTKTHQMRRISVDPDTIDLLQQHQRRCQSLLEQLGIPYNESAFVFSYEPDHGRPCNPDGISHRYAKMCAGLNIASHLHTLRHYSATELISSGVDIRTVAGRLGHGGGGTTTLRVYTAWVAQSDRQAASILANKMVRPGATPPGTSGQDS</sequence>
<feature type="region of interest" description="Disordered" evidence="4">
    <location>
        <begin position="193"/>
        <end position="213"/>
    </location>
</feature>
<dbReference type="GO" id="GO:0015074">
    <property type="term" value="P:DNA integration"/>
    <property type="evidence" value="ECO:0007669"/>
    <property type="project" value="InterPro"/>
</dbReference>
<dbReference type="PROSITE" id="PS51898">
    <property type="entry name" value="TYR_RECOMBINASE"/>
    <property type="match status" value="1"/>
</dbReference>
<dbReference type="SUPFAM" id="SSF56349">
    <property type="entry name" value="DNA breaking-rejoining enzymes"/>
    <property type="match status" value="1"/>
</dbReference>
<dbReference type="Gene3D" id="1.10.443.10">
    <property type="entry name" value="Intergrase catalytic core"/>
    <property type="match status" value="1"/>
</dbReference>
<protein>
    <submittedName>
        <fullName evidence="6">Site-specific recombinase XerD</fullName>
    </submittedName>
</protein>
<dbReference type="InterPro" id="IPR013762">
    <property type="entry name" value="Integrase-like_cat_sf"/>
</dbReference>
<dbReference type="Gene3D" id="1.10.150.130">
    <property type="match status" value="1"/>
</dbReference>
<keyword evidence="2" id="KW-0238">DNA-binding</keyword>
<evidence type="ECO:0000256" key="3">
    <source>
        <dbReference type="ARBA" id="ARBA00023172"/>
    </source>
</evidence>
<reference evidence="6 7" key="1">
    <citation type="submission" date="2019-06" db="EMBL/GenBank/DDBJ databases">
        <title>Sequencing the genomes of 1000 actinobacteria strains.</title>
        <authorList>
            <person name="Klenk H.-P."/>
        </authorList>
    </citation>
    <scope>NUCLEOTIDE SEQUENCE [LARGE SCALE GENOMIC DNA]</scope>
    <source>
        <strain evidence="6 7">DSM 24683</strain>
    </source>
</reference>
<evidence type="ECO:0000256" key="2">
    <source>
        <dbReference type="ARBA" id="ARBA00023125"/>
    </source>
</evidence>
<organism evidence="6 7">
    <name type="scientific">Kribbella amoyensis</name>
    <dbReference type="NCBI Taxonomy" id="996641"/>
    <lineage>
        <taxon>Bacteria</taxon>
        <taxon>Bacillati</taxon>
        <taxon>Actinomycetota</taxon>
        <taxon>Actinomycetes</taxon>
        <taxon>Propionibacteriales</taxon>
        <taxon>Kribbellaceae</taxon>
        <taxon>Kribbella</taxon>
    </lineage>
</organism>
<dbReference type="GO" id="GO:0003677">
    <property type="term" value="F:DNA binding"/>
    <property type="evidence" value="ECO:0007669"/>
    <property type="project" value="UniProtKB-KW"/>
</dbReference>
<evidence type="ECO:0000313" key="7">
    <source>
        <dbReference type="Proteomes" id="UP000318380"/>
    </source>
</evidence>
<evidence type="ECO:0000256" key="4">
    <source>
        <dbReference type="SAM" id="MobiDB-lite"/>
    </source>
</evidence>
<dbReference type="EMBL" id="VIVK01000001">
    <property type="protein sequence ID" value="TWD81640.1"/>
    <property type="molecule type" value="Genomic_DNA"/>
</dbReference>
<dbReference type="InterPro" id="IPR010998">
    <property type="entry name" value="Integrase_recombinase_N"/>
</dbReference>
<evidence type="ECO:0000259" key="5">
    <source>
        <dbReference type="PROSITE" id="PS51898"/>
    </source>
</evidence>
<gene>
    <name evidence="6" type="ORF">FB561_2760</name>
</gene>